<keyword evidence="2" id="KW-1185">Reference proteome</keyword>
<dbReference type="GO" id="GO:0030317">
    <property type="term" value="P:flagellated sperm motility"/>
    <property type="evidence" value="ECO:0007669"/>
    <property type="project" value="InterPro"/>
</dbReference>
<dbReference type="Pfam" id="PF06608">
    <property type="entry name" value="CFAP68"/>
    <property type="match status" value="1"/>
</dbReference>
<dbReference type="AlphaFoldDB" id="A0AA35SF02"/>
<dbReference type="EMBL" id="CASHTH010002296">
    <property type="protein sequence ID" value="CAI8027662.1"/>
    <property type="molecule type" value="Genomic_DNA"/>
</dbReference>
<protein>
    <submittedName>
        <fullName evidence="1">UPF0686 protein C11orf1 homolog</fullName>
    </submittedName>
</protein>
<reference evidence="1" key="1">
    <citation type="submission" date="2023-03" db="EMBL/GenBank/DDBJ databases">
        <authorList>
            <person name="Steffen K."/>
            <person name="Cardenas P."/>
        </authorList>
    </citation>
    <scope>NUCLEOTIDE SEQUENCE</scope>
</reference>
<comment type="caution">
    <text evidence="1">The sequence shown here is derived from an EMBL/GenBank/DDBJ whole genome shotgun (WGS) entry which is preliminary data.</text>
</comment>
<name>A0AA35SF02_GEOBA</name>
<accession>A0AA35SF02</accession>
<dbReference type="InterPro" id="IPR009524">
    <property type="entry name" value="CFAP68"/>
</dbReference>
<dbReference type="GO" id="GO:0005634">
    <property type="term" value="C:nucleus"/>
    <property type="evidence" value="ECO:0007669"/>
    <property type="project" value="InterPro"/>
</dbReference>
<organism evidence="1 2">
    <name type="scientific">Geodia barretti</name>
    <name type="common">Barrett's horny sponge</name>
    <dbReference type="NCBI Taxonomy" id="519541"/>
    <lineage>
        <taxon>Eukaryota</taxon>
        <taxon>Metazoa</taxon>
        <taxon>Porifera</taxon>
        <taxon>Demospongiae</taxon>
        <taxon>Heteroscleromorpha</taxon>
        <taxon>Tetractinellida</taxon>
        <taxon>Astrophorina</taxon>
        <taxon>Geodiidae</taxon>
        <taxon>Geodia</taxon>
    </lineage>
</organism>
<evidence type="ECO:0000313" key="2">
    <source>
        <dbReference type="Proteomes" id="UP001174909"/>
    </source>
</evidence>
<gene>
    <name evidence="1" type="ORF">GBAR_LOCUS15783</name>
</gene>
<proteinExistence type="predicted"/>
<dbReference type="Proteomes" id="UP001174909">
    <property type="component" value="Unassembled WGS sequence"/>
</dbReference>
<evidence type="ECO:0000313" key="1">
    <source>
        <dbReference type="EMBL" id="CAI8027662.1"/>
    </source>
</evidence>
<sequence>MAESSKKGVLYTKTTWQTKGSESDQVGWLRTECAYSPNTLIGNWNEKRFDVSLLSQARPLPSQYNHYFESTYTQSFSKEPQKVPEALKFSRGKREISAFPAHQPVLDPPQIKQTYDSFLTSSMAAYGRGSRDAARDTSKS</sequence>